<reference evidence="6 7" key="1">
    <citation type="submission" date="2020-07" db="EMBL/GenBank/DDBJ databases">
        <title>Complete Genome Sequence of an acetic acid bacterium, Acetobacter aceti JCM20276.</title>
        <authorList>
            <person name="Hirose Y."/>
            <person name="Mihara H."/>
        </authorList>
    </citation>
    <scope>NUCLEOTIDE SEQUENCE [LARGE SCALE GENOMIC DNA]</scope>
    <source>
        <strain evidence="6 7">JCM20276</strain>
    </source>
</reference>
<dbReference type="AlphaFoldDB" id="A0A6S6PIA1"/>
<dbReference type="NCBIfam" id="TIGR00413">
    <property type="entry name" value="rlpA"/>
    <property type="match status" value="1"/>
</dbReference>
<evidence type="ECO:0000256" key="2">
    <source>
        <dbReference type="ARBA" id="ARBA00023316"/>
    </source>
</evidence>
<dbReference type="HAMAP" id="MF_02071">
    <property type="entry name" value="RlpA"/>
    <property type="match status" value="1"/>
</dbReference>
<feature type="signal peptide" evidence="3">
    <location>
        <begin position="1"/>
        <end position="27"/>
    </location>
</feature>
<evidence type="ECO:0000256" key="3">
    <source>
        <dbReference type="HAMAP-Rule" id="MF_02071"/>
    </source>
</evidence>
<keyword evidence="2 3" id="KW-0961">Cell wall biogenesis/degradation</keyword>
<evidence type="ECO:0000256" key="1">
    <source>
        <dbReference type="ARBA" id="ARBA00023239"/>
    </source>
</evidence>
<protein>
    <recommendedName>
        <fullName evidence="3">Endolytic peptidoglycan transglycosylase RlpA</fullName>
        <ecNumber evidence="3">4.2.2.-</ecNumber>
    </recommendedName>
</protein>
<evidence type="ECO:0000259" key="5">
    <source>
        <dbReference type="Pfam" id="PF03330"/>
    </source>
</evidence>
<dbReference type="InterPro" id="IPR036908">
    <property type="entry name" value="RlpA-like_sf"/>
</dbReference>
<dbReference type="InterPro" id="IPR034718">
    <property type="entry name" value="RlpA"/>
</dbReference>
<dbReference type="Pfam" id="PF03330">
    <property type="entry name" value="DPBB_1"/>
    <property type="match status" value="1"/>
</dbReference>
<dbReference type="InterPro" id="IPR012997">
    <property type="entry name" value="RplA"/>
</dbReference>
<name>A0A6S6PIA1_ACEAC</name>
<dbReference type="InterPro" id="IPR009009">
    <property type="entry name" value="RlpA-like_DPBB"/>
</dbReference>
<sequence precursor="true">MLFSRGKNGSGLFAMLALSWTVGVAEAKAATQAHDSGFSTPPAHTSWAASVKEALAKQAAGATSLAHHIQHGMASWYGGRFAHRGTATGERFDPSQMTAAHPSAPLGSKLLVRSEETGRQIVVTVNDRGPYKGGRVIDLSHAAAAQLGMLRKGVAHVAVSPLTEEEALEVAQAPE</sequence>
<keyword evidence="1 3" id="KW-0456">Lyase</keyword>
<evidence type="ECO:0000313" key="7">
    <source>
        <dbReference type="Proteomes" id="UP000515220"/>
    </source>
</evidence>
<dbReference type="GO" id="GO:0008932">
    <property type="term" value="F:lytic endotransglycosylase activity"/>
    <property type="evidence" value="ECO:0007669"/>
    <property type="project" value="UniProtKB-UniRule"/>
</dbReference>
<dbReference type="EC" id="4.2.2.-" evidence="3"/>
<dbReference type="EMBL" id="AP023326">
    <property type="protein sequence ID" value="BCI66680.1"/>
    <property type="molecule type" value="Genomic_DNA"/>
</dbReference>
<keyword evidence="3" id="KW-0732">Signal</keyword>
<organism evidence="6 7">
    <name type="scientific">Acetobacter aceti</name>
    <dbReference type="NCBI Taxonomy" id="435"/>
    <lineage>
        <taxon>Bacteria</taxon>
        <taxon>Pseudomonadati</taxon>
        <taxon>Pseudomonadota</taxon>
        <taxon>Alphaproteobacteria</taxon>
        <taxon>Acetobacterales</taxon>
        <taxon>Acetobacteraceae</taxon>
        <taxon>Acetobacter</taxon>
        <taxon>Acetobacter subgen. Acetobacter</taxon>
    </lineage>
</organism>
<feature type="domain" description="RlpA-like protein double-psi beta-barrel" evidence="5">
    <location>
        <begin position="70"/>
        <end position="158"/>
    </location>
</feature>
<comment type="function">
    <text evidence="3">Lytic transglycosylase with a strong preference for naked glycan strands that lack stem peptides.</text>
</comment>
<dbReference type="Proteomes" id="UP000515220">
    <property type="component" value="Chromosome"/>
</dbReference>
<comment type="similarity">
    <text evidence="3 4">Belongs to the RlpA family.</text>
</comment>
<evidence type="ECO:0000313" key="6">
    <source>
        <dbReference type="EMBL" id="BCI66680.1"/>
    </source>
</evidence>
<dbReference type="PANTHER" id="PTHR34183:SF1">
    <property type="entry name" value="ENDOLYTIC PEPTIDOGLYCAN TRANSGLYCOSYLASE RLPA"/>
    <property type="match status" value="1"/>
</dbReference>
<dbReference type="CDD" id="cd22268">
    <property type="entry name" value="DPBB_RlpA-like"/>
    <property type="match status" value="1"/>
</dbReference>
<dbReference type="Gene3D" id="2.40.40.10">
    <property type="entry name" value="RlpA-like domain"/>
    <property type="match status" value="1"/>
</dbReference>
<dbReference type="PANTHER" id="PTHR34183">
    <property type="entry name" value="ENDOLYTIC PEPTIDOGLYCAN TRANSGLYCOSYLASE RLPA"/>
    <property type="match status" value="1"/>
</dbReference>
<dbReference type="GO" id="GO:0000270">
    <property type="term" value="P:peptidoglycan metabolic process"/>
    <property type="evidence" value="ECO:0007669"/>
    <property type="project" value="UniProtKB-UniRule"/>
</dbReference>
<dbReference type="GO" id="GO:0071555">
    <property type="term" value="P:cell wall organization"/>
    <property type="evidence" value="ECO:0007669"/>
    <property type="project" value="UniProtKB-KW"/>
</dbReference>
<dbReference type="SUPFAM" id="SSF50685">
    <property type="entry name" value="Barwin-like endoglucanases"/>
    <property type="match status" value="1"/>
</dbReference>
<evidence type="ECO:0000256" key="4">
    <source>
        <dbReference type="RuleBase" id="RU003495"/>
    </source>
</evidence>
<gene>
    <name evidence="3" type="primary">rlpA</name>
    <name evidence="6" type="ORF">AAJCM20276_13040</name>
</gene>
<feature type="chain" id="PRO_5028545912" description="Endolytic peptidoglycan transglycosylase RlpA" evidence="3">
    <location>
        <begin position="28"/>
        <end position="175"/>
    </location>
</feature>
<accession>A0A6S6PIA1</accession>
<proteinExistence type="inferred from homology"/>
<dbReference type="RefSeq" id="WP_099349378.1">
    <property type="nucleotide sequence ID" value="NZ_AP023326.1"/>
</dbReference>